<proteinExistence type="evidence at transcript level"/>
<dbReference type="AlphaFoldDB" id="I7GAU9"/>
<protein>
    <submittedName>
        <fullName evidence="2">Macaca fascicularis brain cDNA clone: QtrA-14316, similar to human KIAA0738 gene product (KIAA0738), mRNA, RefSeq: NM_014719.1</fullName>
    </submittedName>
</protein>
<organism evidence="2">
    <name type="scientific">Macaca fascicularis</name>
    <name type="common">Crab-eating macaque</name>
    <name type="synonym">Cynomolgus monkey</name>
    <dbReference type="NCBI Taxonomy" id="9541"/>
    <lineage>
        <taxon>Eukaryota</taxon>
        <taxon>Metazoa</taxon>
        <taxon>Chordata</taxon>
        <taxon>Craniata</taxon>
        <taxon>Vertebrata</taxon>
        <taxon>Euteleostomi</taxon>
        <taxon>Mammalia</taxon>
        <taxon>Eutheria</taxon>
        <taxon>Euarchontoglires</taxon>
        <taxon>Primates</taxon>
        <taxon>Haplorrhini</taxon>
        <taxon>Catarrhini</taxon>
        <taxon>Cercopithecidae</taxon>
        <taxon>Cercopithecinae</taxon>
        <taxon>Macaca</taxon>
    </lineage>
</organism>
<dbReference type="EMBL" id="AB171710">
    <property type="protein sequence ID" value="BAE88773.1"/>
    <property type="molecule type" value="mRNA"/>
</dbReference>
<evidence type="ECO:0000256" key="1">
    <source>
        <dbReference type="SAM" id="MobiDB-lite"/>
    </source>
</evidence>
<accession>I7GAU9</accession>
<feature type="region of interest" description="Disordered" evidence="1">
    <location>
        <begin position="1"/>
        <end position="52"/>
    </location>
</feature>
<sequence length="52" mass="5794">MGRSLEPRSSWATVNHDGATVLQPGGQSETLSLKKQQKKEETENKKISLKIK</sequence>
<evidence type="ECO:0000313" key="2">
    <source>
        <dbReference type="EMBL" id="BAE88773.1"/>
    </source>
</evidence>
<name>I7GAU9_MACFA</name>
<reference evidence="2" key="1">
    <citation type="journal article" date="2007" name="PLoS Biol.">
        <title>Rate of evolution in brain-expressed genes in humans and other primates.</title>
        <authorList>
            <person name="Wang H.-Y."/>
            <person name="Chien H.-C."/>
            <person name="Osada N."/>
            <person name="Hashimoto K."/>
            <person name="Sugano S."/>
            <person name="Gojobori T."/>
            <person name="Chou C.-K."/>
            <person name="Tsai S.-F."/>
            <person name="Wu C.-I."/>
            <person name="Shen C.-K.J."/>
        </authorList>
    </citation>
    <scope>NUCLEOTIDE SEQUENCE</scope>
</reference>